<feature type="compositionally biased region" description="Polar residues" evidence="1">
    <location>
        <begin position="486"/>
        <end position="499"/>
    </location>
</feature>
<gene>
    <name evidence="2" type="ORF">EI290_20675</name>
</gene>
<reference evidence="2 3" key="1">
    <citation type="submission" date="2018-12" db="EMBL/GenBank/DDBJ databases">
        <authorList>
            <person name="Feng G."/>
            <person name="Zhu H."/>
        </authorList>
    </citation>
    <scope>NUCLEOTIDE SEQUENCE [LARGE SCALE GENOMIC DNA]</scope>
    <source>
        <strain evidence="2 3">9PBR-2</strain>
    </source>
</reference>
<protein>
    <recommendedName>
        <fullName evidence="4">Transglutaminase-like domain-containing protein</fullName>
    </recommendedName>
</protein>
<proteinExistence type="predicted"/>
<dbReference type="RefSeq" id="WP_125433554.1">
    <property type="nucleotide sequence ID" value="NZ_RWIS01000018.1"/>
</dbReference>
<dbReference type="Proteomes" id="UP000280066">
    <property type="component" value="Unassembled WGS sequence"/>
</dbReference>
<dbReference type="OrthoDB" id="1154186at2"/>
<feature type="region of interest" description="Disordered" evidence="1">
    <location>
        <begin position="486"/>
        <end position="512"/>
    </location>
</feature>
<evidence type="ECO:0000313" key="3">
    <source>
        <dbReference type="Proteomes" id="UP000280066"/>
    </source>
</evidence>
<sequence length="541" mass="58875">MQAAHQRTLRPGTEYNRYFNLSQLENTNPILLKSGDTFDTLNEMEQIIRKYQADTAGVAPLLVGKSLRETLENDWNFAYRHFQYKLDAAGVEQLRRPLRAWQDRKSGIDCDCYSILLSTILLNQGIPHKLRKAKYNGNSYFQHIYIIVPERIGSRRYYTIDPVVDQFDYETPTTATFDKTMMPIQFLNGVPGTGSGTGSLPNPGFGAEFLGIGQETLRGLGDTEGRLTQAQVGEDLLQRMEMHLRNTLAATPADDVALAPYAARITALLEVWSEPAKRDTLLAQFMAEESAGNGLSGTIVGNFFSTIGDGIKQAAGWVAGGVSQAAGWVVDKAKDVGQAVMKYNPLSILIRNALLLAFKINLFRFAERLGYGYATEAQAAQAGLEVGEWRKAQSQLNKVISVFKGLEGDENNLRNAILIGHKLGTRNHNTATVPGLSGLGEVATATAGTAAATPVLVKIMDWLKEVDWGKLVSTVKSAFAKPKNTDYQQQIPPSYTAPTSEEEYAANKAKYDNPPAEGSSGLALALVGVGIAALAFGGNQS</sequence>
<keyword evidence="3" id="KW-1185">Reference proteome</keyword>
<evidence type="ECO:0000256" key="1">
    <source>
        <dbReference type="SAM" id="MobiDB-lite"/>
    </source>
</evidence>
<evidence type="ECO:0008006" key="4">
    <source>
        <dbReference type="Google" id="ProtNLM"/>
    </source>
</evidence>
<dbReference type="EMBL" id="RWIS01000018">
    <property type="protein sequence ID" value="RSK24198.1"/>
    <property type="molecule type" value="Genomic_DNA"/>
</dbReference>
<name>A0A428IYI4_9BACT</name>
<evidence type="ECO:0000313" key="2">
    <source>
        <dbReference type="EMBL" id="RSK24198.1"/>
    </source>
</evidence>
<dbReference type="AlphaFoldDB" id="A0A428IYI4"/>
<accession>A0A428IYI4</accession>
<comment type="caution">
    <text evidence="2">The sequence shown here is derived from an EMBL/GenBank/DDBJ whole genome shotgun (WGS) entry which is preliminary data.</text>
</comment>
<organism evidence="2 3">
    <name type="scientific">Hymenobacter metallilatus</name>
    <dbReference type="NCBI Taxonomy" id="2493666"/>
    <lineage>
        <taxon>Bacteria</taxon>
        <taxon>Pseudomonadati</taxon>
        <taxon>Bacteroidota</taxon>
        <taxon>Cytophagia</taxon>
        <taxon>Cytophagales</taxon>
        <taxon>Hymenobacteraceae</taxon>
        <taxon>Hymenobacter</taxon>
    </lineage>
</organism>